<organism evidence="8 9">
    <name type="scientific">Paenibacillus sabuli</name>
    <dbReference type="NCBI Taxonomy" id="2772509"/>
    <lineage>
        <taxon>Bacteria</taxon>
        <taxon>Bacillati</taxon>
        <taxon>Bacillota</taxon>
        <taxon>Bacilli</taxon>
        <taxon>Bacillales</taxon>
        <taxon>Paenibacillaceae</taxon>
        <taxon>Paenibacillus</taxon>
    </lineage>
</organism>
<accession>A0A927GRS4</accession>
<feature type="signal peptide" evidence="7">
    <location>
        <begin position="1"/>
        <end position="29"/>
    </location>
</feature>
<name>A0A927GRS4_9BACL</name>
<dbReference type="PANTHER" id="PTHR43649">
    <property type="entry name" value="ARABINOSE-BINDING PROTEIN-RELATED"/>
    <property type="match status" value="1"/>
</dbReference>
<keyword evidence="3" id="KW-0472">Membrane</keyword>
<keyword evidence="9" id="KW-1185">Reference proteome</keyword>
<dbReference type="EMBL" id="JACXIZ010000016">
    <property type="protein sequence ID" value="MBD2845566.1"/>
    <property type="molecule type" value="Genomic_DNA"/>
</dbReference>
<dbReference type="Pfam" id="PF13416">
    <property type="entry name" value="SBP_bac_8"/>
    <property type="match status" value="1"/>
</dbReference>
<proteinExistence type="predicted"/>
<dbReference type="Proteomes" id="UP000621560">
    <property type="component" value="Unassembled WGS sequence"/>
</dbReference>
<dbReference type="PANTHER" id="PTHR43649:SF33">
    <property type="entry name" value="POLYGALACTURONAN_RHAMNOGALACTURONAN-BINDING PROTEIN YTCQ"/>
    <property type="match status" value="1"/>
</dbReference>
<keyword evidence="4" id="KW-0564">Palmitate</keyword>
<evidence type="ECO:0000256" key="1">
    <source>
        <dbReference type="ARBA" id="ARBA00022475"/>
    </source>
</evidence>
<evidence type="ECO:0000256" key="4">
    <source>
        <dbReference type="ARBA" id="ARBA00023139"/>
    </source>
</evidence>
<evidence type="ECO:0000256" key="2">
    <source>
        <dbReference type="ARBA" id="ARBA00022729"/>
    </source>
</evidence>
<evidence type="ECO:0000256" key="6">
    <source>
        <dbReference type="SAM" id="MobiDB-lite"/>
    </source>
</evidence>
<gene>
    <name evidence="8" type="ORF">IDH44_10225</name>
</gene>
<dbReference type="Gene3D" id="3.40.190.10">
    <property type="entry name" value="Periplasmic binding protein-like II"/>
    <property type="match status" value="2"/>
</dbReference>
<dbReference type="InterPro" id="IPR050490">
    <property type="entry name" value="Bact_solute-bd_prot1"/>
</dbReference>
<evidence type="ECO:0000256" key="7">
    <source>
        <dbReference type="SAM" id="SignalP"/>
    </source>
</evidence>
<dbReference type="RefSeq" id="WP_190917264.1">
    <property type="nucleotide sequence ID" value="NZ_JACXIZ010000016.1"/>
</dbReference>
<dbReference type="AlphaFoldDB" id="A0A927GRS4"/>
<evidence type="ECO:0000256" key="5">
    <source>
        <dbReference type="ARBA" id="ARBA00023288"/>
    </source>
</evidence>
<dbReference type="InterPro" id="IPR006059">
    <property type="entry name" value="SBP"/>
</dbReference>
<reference evidence="8" key="1">
    <citation type="submission" date="2020-09" db="EMBL/GenBank/DDBJ databases">
        <title>A novel bacterium of genus Paenibacillus, isolated from South China Sea.</title>
        <authorList>
            <person name="Huang H."/>
            <person name="Mo K."/>
            <person name="Hu Y."/>
        </authorList>
    </citation>
    <scope>NUCLEOTIDE SEQUENCE</scope>
    <source>
        <strain evidence="8">IB182496</strain>
    </source>
</reference>
<protein>
    <submittedName>
        <fullName evidence="8">Extracellular solute-binding protein</fullName>
    </submittedName>
</protein>
<keyword evidence="2 7" id="KW-0732">Signal</keyword>
<dbReference type="SUPFAM" id="SSF53850">
    <property type="entry name" value="Periplasmic binding protein-like II"/>
    <property type="match status" value="1"/>
</dbReference>
<comment type="caution">
    <text evidence="8">The sequence shown here is derived from an EMBL/GenBank/DDBJ whole genome shotgun (WGS) entry which is preliminary data.</text>
</comment>
<evidence type="ECO:0000313" key="9">
    <source>
        <dbReference type="Proteomes" id="UP000621560"/>
    </source>
</evidence>
<evidence type="ECO:0000313" key="8">
    <source>
        <dbReference type="EMBL" id="MBD2845566.1"/>
    </source>
</evidence>
<dbReference type="PROSITE" id="PS51257">
    <property type="entry name" value="PROKAR_LIPOPROTEIN"/>
    <property type="match status" value="1"/>
</dbReference>
<evidence type="ECO:0000256" key="3">
    <source>
        <dbReference type="ARBA" id="ARBA00023136"/>
    </source>
</evidence>
<feature type="chain" id="PRO_5037319285" evidence="7">
    <location>
        <begin position="30"/>
        <end position="511"/>
    </location>
</feature>
<sequence>MMATKKTAGSVLGIALTLALALSGCSGNANTPSPAGGKAPDNGPTGAEGEAAINLDEKYEITMFQWGPRDIAEDDAIIAYINDKFNIDFKVERILAKEYVTNLELKIAAGDMPDIFRYPLGSMHIYNHLYEDGYLMNFEEYAERYDLDGLRQYMNREGTEEFREADGVYQLPSNRGKEATLLIVRQDWLDELGLAHPKTWAEFEAMLQAFKDNQLGGASTVPLTAAFGVSEFFSITPSFTGANTWAQTADGWIYEPVMPEYKEYYRYLAELYQKGLVDRELFTANETQAKAKFVSGASGLYMAGANRYNEVERDLLAGNPDAELAVILPKPEGPAGALTRVSSAYVEPVVAIRQDRDEDFLARVAALLDFMHSEEGIRILNFGIEDVHYNLQDGKMVKTEAYERDILPSLGHLTAMTTDYSAAAGNVEGVLKENIDYSAESGLAPPLTQISYGSATELIPAIEQKTEEWMIAFVTGKKDVDADWDAYISEMNAAGVTQLIAAVEENTKDWQ</sequence>
<keyword evidence="5" id="KW-0449">Lipoprotein</keyword>
<feature type="region of interest" description="Disordered" evidence="6">
    <location>
        <begin position="30"/>
        <end position="49"/>
    </location>
</feature>
<keyword evidence="1" id="KW-1003">Cell membrane</keyword>